<feature type="domain" description="FAD-binding" evidence="6">
    <location>
        <begin position="6"/>
        <end position="359"/>
    </location>
</feature>
<evidence type="ECO:0000256" key="5">
    <source>
        <dbReference type="ARBA" id="ARBA00023033"/>
    </source>
</evidence>
<name>A0A0F4GRD7_9PEZI</name>
<dbReference type="PANTHER" id="PTHR13789">
    <property type="entry name" value="MONOOXYGENASE"/>
    <property type="match status" value="1"/>
</dbReference>
<evidence type="ECO:0000313" key="8">
    <source>
        <dbReference type="Proteomes" id="UP000033647"/>
    </source>
</evidence>
<dbReference type="InterPro" id="IPR036188">
    <property type="entry name" value="FAD/NAD-bd_sf"/>
</dbReference>
<dbReference type="InterPro" id="IPR050493">
    <property type="entry name" value="FAD-dep_Monooxygenase_BioMet"/>
</dbReference>
<dbReference type="STRING" id="1047168.A0A0F4GRD7"/>
<dbReference type="PANTHER" id="PTHR13789:SF147">
    <property type="entry name" value="PUTATIVE (AFU_ORTHOLOGUE AFUA_2G01950)-RELATED"/>
    <property type="match status" value="1"/>
</dbReference>
<comment type="caution">
    <text evidence="7">The sequence shown here is derived from an EMBL/GenBank/DDBJ whole genome shotgun (WGS) entry which is preliminary data.</text>
</comment>
<keyword evidence="3" id="KW-0274">FAD</keyword>
<dbReference type="SUPFAM" id="SSF51905">
    <property type="entry name" value="FAD/NAD(P)-binding domain"/>
    <property type="match status" value="1"/>
</dbReference>
<dbReference type="Proteomes" id="UP000033647">
    <property type="component" value="Unassembled WGS sequence"/>
</dbReference>
<dbReference type="GO" id="GO:0071949">
    <property type="term" value="F:FAD binding"/>
    <property type="evidence" value="ECO:0007669"/>
    <property type="project" value="InterPro"/>
</dbReference>
<organism evidence="7 8">
    <name type="scientific">Zymoseptoria brevis</name>
    <dbReference type="NCBI Taxonomy" id="1047168"/>
    <lineage>
        <taxon>Eukaryota</taxon>
        <taxon>Fungi</taxon>
        <taxon>Dikarya</taxon>
        <taxon>Ascomycota</taxon>
        <taxon>Pezizomycotina</taxon>
        <taxon>Dothideomycetes</taxon>
        <taxon>Dothideomycetidae</taxon>
        <taxon>Mycosphaerellales</taxon>
        <taxon>Mycosphaerellaceae</taxon>
        <taxon>Zymoseptoria</taxon>
    </lineage>
</organism>
<keyword evidence="5" id="KW-0503">Monooxygenase</keyword>
<keyword evidence="4" id="KW-0560">Oxidoreductase</keyword>
<gene>
    <name evidence="7" type="ORF">TI39_contig345g00064</name>
</gene>
<evidence type="ECO:0000256" key="4">
    <source>
        <dbReference type="ARBA" id="ARBA00023002"/>
    </source>
</evidence>
<proteinExistence type="inferred from homology"/>
<dbReference type="Gene3D" id="3.50.50.60">
    <property type="entry name" value="FAD/NAD(P)-binding domain"/>
    <property type="match status" value="1"/>
</dbReference>
<evidence type="ECO:0000256" key="1">
    <source>
        <dbReference type="ARBA" id="ARBA00007992"/>
    </source>
</evidence>
<dbReference type="AlphaFoldDB" id="A0A0F4GRD7"/>
<dbReference type="OrthoDB" id="16820at2759"/>
<evidence type="ECO:0000256" key="2">
    <source>
        <dbReference type="ARBA" id="ARBA00022630"/>
    </source>
</evidence>
<dbReference type="SUPFAM" id="SSF54373">
    <property type="entry name" value="FAD-linked reductases, C-terminal domain"/>
    <property type="match status" value="1"/>
</dbReference>
<accession>A0A0F4GRD7</accession>
<dbReference type="InterPro" id="IPR002938">
    <property type="entry name" value="FAD-bd"/>
</dbReference>
<dbReference type="EMBL" id="LAFY01000337">
    <property type="protein sequence ID" value="KJX99994.1"/>
    <property type="molecule type" value="Genomic_DNA"/>
</dbReference>
<dbReference type="Pfam" id="PF01494">
    <property type="entry name" value="FAD_binding_3"/>
    <property type="match status" value="1"/>
</dbReference>
<evidence type="ECO:0000256" key="3">
    <source>
        <dbReference type="ARBA" id="ARBA00022827"/>
    </source>
</evidence>
<comment type="similarity">
    <text evidence="1">Belongs to the paxM FAD-dependent monooxygenase family.</text>
</comment>
<dbReference type="PRINTS" id="PR00420">
    <property type="entry name" value="RNGMNOXGNASE"/>
</dbReference>
<protein>
    <submittedName>
        <fullName evidence="7">Salicylate hydroxylase like protein</fullName>
    </submittedName>
</protein>
<keyword evidence="8" id="KW-1185">Reference proteome</keyword>
<evidence type="ECO:0000259" key="6">
    <source>
        <dbReference type="Pfam" id="PF01494"/>
    </source>
</evidence>
<dbReference type="GO" id="GO:0004497">
    <property type="term" value="F:monooxygenase activity"/>
    <property type="evidence" value="ECO:0007669"/>
    <property type="project" value="UniProtKB-KW"/>
</dbReference>
<evidence type="ECO:0000313" key="7">
    <source>
        <dbReference type="EMBL" id="KJX99994.1"/>
    </source>
</evidence>
<reference evidence="7 8" key="1">
    <citation type="submission" date="2015-03" db="EMBL/GenBank/DDBJ databases">
        <title>RNA-seq based gene annotation and comparative genomics of four Zymoseptoria species reveal species-specific pathogenicity related genes and transposable element activity.</title>
        <authorList>
            <person name="Grandaubert J."/>
            <person name="Bhattacharyya A."/>
            <person name="Stukenbrock E.H."/>
        </authorList>
    </citation>
    <scope>NUCLEOTIDE SEQUENCE [LARGE SCALE GENOMIC DNA]</scope>
    <source>
        <strain evidence="7 8">Zb18110</strain>
    </source>
</reference>
<keyword evidence="2" id="KW-0285">Flavoprotein</keyword>
<sequence length="471" mass="52019">MAKRKLHVGIVGAGIGGVLASIAVARAGGKVTVLEAASQLGEIGAGIQMTPNVSRLLERYGIDKVIGPDLVQFRELNIRTKDGTKAGYTLIKRVEDILGYPWYLVHRHHLHNGLVEVARKNGVELIINSRVAKLEQQSDGRVKVSTEKGKSYTFDLVVGSDGVQSVVRRTLFPDVKPRPPTGNCAYRAIVPYDEVRADPLTRELVEDEDGNLIKTMEVWMAETGYIISYPISDAKDFNMVLSHFRDPPVDKVQEVSVEEVKNEYRDYDPRIRRIIEKIKAPISRWPLLVTGPLGSWSSPEKNVVLIGDACHSMVNHMAQGAATSMEDGAYLAKCLGAAIDGRISIADAIKVYEKGRMPKASYKQQVSYLNGWLWHLPDGPAADARDKSMRVELNGEVPMKSANLYGDPGTVIECYGYDAEVHADEEIATWINGGVPERDAATTVTRSEANKIANWALPEAFRFKIEPRSKL</sequence>